<dbReference type="Gene3D" id="3.40.50.410">
    <property type="entry name" value="von Willebrand factor, type A domain"/>
    <property type="match status" value="1"/>
</dbReference>
<organism evidence="4 5">
    <name type="scientific">Alteripontixanthobacter maritimus</name>
    <dbReference type="NCBI Taxonomy" id="2161824"/>
    <lineage>
        <taxon>Bacteria</taxon>
        <taxon>Pseudomonadati</taxon>
        <taxon>Pseudomonadota</taxon>
        <taxon>Alphaproteobacteria</taxon>
        <taxon>Sphingomonadales</taxon>
        <taxon>Erythrobacteraceae</taxon>
        <taxon>Alteripontixanthobacter</taxon>
    </lineage>
</organism>
<dbReference type="EMBL" id="QBKA01000002">
    <property type="protein sequence ID" value="RDC59560.1"/>
    <property type="molecule type" value="Genomic_DNA"/>
</dbReference>
<dbReference type="InterPro" id="IPR025861">
    <property type="entry name" value="CobT_VWA_dom"/>
</dbReference>
<dbReference type="AlphaFoldDB" id="A0A369Q558"/>
<evidence type="ECO:0000256" key="2">
    <source>
        <dbReference type="SAM" id="MobiDB-lite"/>
    </source>
</evidence>
<dbReference type="NCBIfam" id="TIGR01651">
    <property type="entry name" value="CobT"/>
    <property type="match status" value="1"/>
</dbReference>
<feature type="region of interest" description="Disordered" evidence="2">
    <location>
        <begin position="207"/>
        <end position="296"/>
    </location>
</feature>
<proteinExistence type="predicted"/>
<keyword evidence="5" id="KW-1185">Reference proteome</keyword>
<dbReference type="PIRSF" id="PIRSF031715">
    <property type="entry name" value="Cob_chel_CobT"/>
    <property type="match status" value="1"/>
</dbReference>
<evidence type="ECO:0000259" key="3">
    <source>
        <dbReference type="PROSITE" id="PS50234"/>
    </source>
</evidence>
<dbReference type="InterPro" id="IPR051928">
    <property type="entry name" value="NorD/CobT"/>
</dbReference>
<evidence type="ECO:0000313" key="5">
    <source>
        <dbReference type="Proteomes" id="UP000253727"/>
    </source>
</evidence>
<sequence length="608" mass="67415">MTEQTPLDRFKQALTGASRALAREAEVEVAWSADAPSQAGRNFRVPLPGRSLPPGQATEARGFADSFALRLRHHDEGLHGKNAPSEPVARACYDVIEQVRYEALGSNNFSGIRANLNSAQKMRTAADPIVRAERAEDVPIQSALALMLREELTGAPIPKQAQAGVDMVRDFIEERAASDMERLSLSLDDQEAFQSLALDMLRHLDLTRSDDEPDASEDSDDDSDEDGSEDEETDDSEGDDGADPQAADLDAEMEEGDGEGEGESEARGEEEMNDGEAGDEGEEGMMPVRPNRPWTDLPDDFDYKAFTTSYDEVIEATELCDPDELDRLRAYLDSQLTGLQSIVTKLANRLQRRLMAQQNRAWDFDQDEGMLDAARLARVVISPGQSLSYKVEREQDFKDTIVTLLIDNSGSMRGRPISIAAISADILGRTLERCGVKTEVLGFTTRAWKGGQSREKWLADGKPQSPGRLNDLRHIVYKNADEPWRRARRNLGLMMREGLLKENIDGEALVWAHDRLLGRSEDRRILMVISDGAPVDDSTLSVNNAGYLETHLRRVIDWIETKSPVQLVAIGIGHDVTRYYKRAVTIMDVEQLGGTIIEQLAGLFEVDG</sequence>
<dbReference type="OrthoDB" id="9764783at2"/>
<feature type="domain" description="VWFA" evidence="3">
    <location>
        <begin position="401"/>
        <end position="608"/>
    </location>
</feature>
<dbReference type="InterPro" id="IPR002035">
    <property type="entry name" value="VWF_A"/>
</dbReference>
<dbReference type="CDD" id="cd01454">
    <property type="entry name" value="vWA_norD_type"/>
    <property type="match status" value="1"/>
</dbReference>
<dbReference type="PROSITE" id="PS50234">
    <property type="entry name" value="VWFA"/>
    <property type="match status" value="1"/>
</dbReference>
<name>A0A369Q558_9SPHN</name>
<feature type="compositionally biased region" description="Acidic residues" evidence="2">
    <location>
        <begin position="249"/>
        <end position="263"/>
    </location>
</feature>
<gene>
    <name evidence="4" type="primary">cobT</name>
    <name evidence="4" type="ORF">HME9302_00750</name>
</gene>
<dbReference type="RefSeq" id="WP_115365895.1">
    <property type="nucleotide sequence ID" value="NZ_QBKA01000002.1"/>
</dbReference>
<dbReference type="GO" id="GO:0051116">
    <property type="term" value="F:cobaltochelatase activity"/>
    <property type="evidence" value="ECO:0007669"/>
    <property type="project" value="UniProtKB-UniRule"/>
</dbReference>
<evidence type="ECO:0000256" key="1">
    <source>
        <dbReference type="NCBIfam" id="TIGR01651"/>
    </source>
</evidence>
<dbReference type="SUPFAM" id="SSF53300">
    <property type="entry name" value="vWA-like"/>
    <property type="match status" value="1"/>
</dbReference>
<protein>
    <recommendedName>
        <fullName evidence="1">Cobaltochelatase subunit CobT</fullName>
        <ecNumber evidence="1">6.6.1.2</ecNumber>
    </recommendedName>
</protein>
<dbReference type="PANTHER" id="PTHR41248:SF1">
    <property type="entry name" value="NORD PROTEIN"/>
    <property type="match status" value="1"/>
</dbReference>
<dbReference type="InterPro" id="IPR006538">
    <property type="entry name" value="CobT"/>
</dbReference>
<dbReference type="InterPro" id="IPR036465">
    <property type="entry name" value="vWFA_dom_sf"/>
</dbReference>
<keyword evidence="4" id="KW-0436">Ligase</keyword>
<comment type="caution">
    <text evidence="4">The sequence shown here is derived from an EMBL/GenBank/DDBJ whole genome shotgun (WGS) entry which is preliminary data.</text>
</comment>
<dbReference type="Proteomes" id="UP000253727">
    <property type="component" value="Unassembled WGS sequence"/>
</dbReference>
<dbReference type="PANTHER" id="PTHR41248">
    <property type="entry name" value="NORD PROTEIN"/>
    <property type="match status" value="1"/>
</dbReference>
<reference evidence="4 5" key="1">
    <citation type="submission" date="2018-04" db="EMBL/GenBank/DDBJ databases">
        <title>Altererythrobacter sp. HME9302 genome sequencing and assembly.</title>
        <authorList>
            <person name="Kang H."/>
            <person name="Kim H."/>
            <person name="Joh K."/>
        </authorList>
    </citation>
    <scope>NUCLEOTIDE SEQUENCE [LARGE SCALE GENOMIC DNA]</scope>
    <source>
        <strain evidence="4 5">HME9302</strain>
    </source>
</reference>
<feature type="compositionally biased region" description="Acidic residues" evidence="2">
    <location>
        <begin position="271"/>
        <end position="283"/>
    </location>
</feature>
<dbReference type="Pfam" id="PF06213">
    <property type="entry name" value="CobT"/>
    <property type="match status" value="1"/>
</dbReference>
<accession>A0A369Q558</accession>
<dbReference type="EC" id="6.6.1.2" evidence="1"/>
<evidence type="ECO:0000313" key="4">
    <source>
        <dbReference type="EMBL" id="RDC59560.1"/>
    </source>
</evidence>
<dbReference type="GO" id="GO:0009236">
    <property type="term" value="P:cobalamin biosynthetic process"/>
    <property type="evidence" value="ECO:0007669"/>
    <property type="project" value="UniProtKB-UniRule"/>
</dbReference>
<dbReference type="Pfam" id="PF11775">
    <property type="entry name" value="CobT_C"/>
    <property type="match status" value="1"/>
</dbReference>
<feature type="compositionally biased region" description="Acidic residues" evidence="2">
    <location>
        <begin position="211"/>
        <end position="242"/>
    </location>
</feature>